<keyword evidence="1" id="KW-0812">Transmembrane</keyword>
<dbReference type="OrthoDB" id="3174166at2"/>
<evidence type="ECO:0008006" key="4">
    <source>
        <dbReference type="Google" id="ProtNLM"/>
    </source>
</evidence>
<reference evidence="2 3" key="1">
    <citation type="submission" date="2017-06" db="EMBL/GenBank/DDBJ databases">
        <title>Draft Genome Sequence of Natranaerobius trueperi halophilic, alkalithermophilic bacteria from soda lakes.</title>
        <authorList>
            <person name="Zhao B."/>
        </authorList>
    </citation>
    <scope>NUCLEOTIDE SEQUENCE [LARGE SCALE GENOMIC DNA]</scope>
    <source>
        <strain evidence="2 3">DSM 18760</strain>
    </source>
</reference>
<keyword evidence="3" id="KW-1185">Reference proteome</keyword>
<dbReference type="Gene3D" id="2.20.28.160">
    <property type="match status" value="1"/>
</dbReference>
<comment type="caution">
    <text evidence="2">The sequence shown here is derived from an EMBL/GenBank/DDBJ whole genome shotgun (WGS) entry which is preliminary data.</text>
</comment>
<dbReference type="RefSeq" id="WP_089023924.1">
    <property type="nucleotide sequence ID" value="NZ_NIQC01000019.1"/>
</dbReference>
<gene>
    <name evidence="2" type="ORF">CDO51_08885</name>
</gene>
<feature type="transmembrane region" description="Helical" evidence="1">
    <location>
        <begin position="38"/>
        <end position="56"/>
    </location>
</feature>
<dbReference type="Proteomes" id="UP000214588">
    <property type="component" value="Unassembled WGS sequence"/>
</dbReference>
<evidence type="ECO:0000313" key="3">
    <source>
        <dbReference type="Proteomes" id="UP000214588"/>
    </source>
</evidence>
<organism evidence="2 3">
    <name type="scientific">Natranaerobius trueperi</name>
    <dbReference type="NCBI Taxonomy" id="759412"/>
    <lineage>
        <taxon>Bacteria</taxon>
        <taxon>Bacillati</taxon>
        <taxon>Bacillota</taxon>
        <taxon>Clostridia</taxon>
        <taxon>Natranaerobiales</taxon>
        <taxon>Natranaerobiaceae</taxon>
        <taxon>Natranaerobius</taxon>
    </lineage>
</organism>
<accession>A0A226BYJ2</accession>
<evidence type="ECO:0000313" key="2">
    <source>
        <dbReference type="EMBL" id="OWZ83404.1"/>
    </source>
</evidence>
<proteinExistence type="predicted"/>
<keyword evidence="1" id="KW-0472">Membrane</keyword>
<protein>
    <recommendedName>
        <fullName evidence="4">Zn-finger containing protein</fullName>
    </recommendedName>
</protein>
<sequence>MKWLKNFMIGRYGLDQLSIALIVLALFFSVLAPIIQNPVLEALYIVTIVILFYRILSKDITKRSQENRKFLEFWSPIRKKFSNKKNRLKNSRYYRYYNCPNCKQDLRVPKGKGNIIITCPKCTTKLSKKT</sequence>
<keyword evidence="1" id="KW-1133">Transmembrane helix</keyword>
<evidence type="ECO:0000256" key="1">
    <source>
        <dbReference type="SAM" id="Phobius"/>
    </source>
</evidence>
<feature type="transmembrane region" description="Helical" evidence="1">
    <location>
        <begin position="12"/>
        <end position="32"/>
    </location>
</feature>
<dbReference type="AlphaFoldDB" id="A0A226BYJ2"/>
<name>A0A226BYJ2_9FIRM</name>
<dbReference type="EMBL" id="NIQC01000019">
    <property type="protein sequence ID" value="OWZ83404.1"/>
    <property type="molecule type" value="Genomic_DNA"/>
</dbReference>